<evidence type="ECO:0000313" key="2">
    <source>
        <dbReference type="EMBL" id="KAK7247126.1"/>
    </source>
</evidence>
<dbReference type="SMART" id="SM00256">
    <property type="entry name" value="FBOX"/>
    <property type="match status" value="1"/>
</dbReference>
<dbReference type="InterPro" id="IPR001810">
    <property type="entry name" value="F-box_dom"/>
</dbReference>
<keyword evidence="3" id="KW-1185">Reference proteome</keyword>
<comment type="caution">
    <text evidence="2">The sequence shown here is derived from an EMBL/GenBank/DDBJ whole genome shotgun (WGS) entry which is preliminary data.</text>
</comment>
<feature type="domain" description="F-box" evidence="1">
    <location>
        <begin position="9"/>
        <end position="59"/>
    </location>
</feature>
<dbReference type="EMBL" id="JAYWIO010000008">
    <property type="protein sequence ID" value="KAK7247126.1"/>
    <property type="molecule type" value="Genomic_DNA"/>
</dbReference>
<dbReference type="InterPro" id="IPR032675">
    <property type="entry name" value="LRR_dom_sf"/>
</dbReference>
<organism evidence="2 3">
    <name type="scientific">Crotalaria pallida</name>
    <name type="common">Smooth rattlebox</name>
    <name type="synonym">Crotalaria striata</name>
    <dbReference type="NCBI Taxonomy" id="3830"/>
    <lineage>
        <taxon>Eukaryota</taxon>
        <taxon>Viridiplantae</taxon>
        <taxon>Streptophyta</taxon>
        <taxon>Embryophyta</taxon>
        <taxon>Tracheophyta</taxon>
        <taxon>Spermatophyta</taxon>
        <taxon>Magnoliopsida</taxon>
        <taxon>eudicotyledons</taxon>
        <taxon>Gunneridae</taxon>
        <taxon>Pentapetalae</taxon>
        <taxon>rosids</taxon>
        <taxon>fabids</taxon>
        <taxon>Fabales</taxon>
        <taxon>Fabaceae</taxon>
        <taxon>Papilionoideae</taxon>
        <taxon>50 kb inversion clade</taxon>
        <taxon>genistoids sensu lato</taxon>
        <taxon>core genistoids</taxon>
        <taxon>Crotalarieae</taxon>
        <taxon>Crotalaria</taxon>
    </lineage>
</organism>
<dbReference type="AlphaFoldDB" id="A0AAN9HS60"/>
<dbReference type="CDD" id="cd22160">
    <property type="entry name" value="F-box_AtFBL13-like"/>
    <property type="match status" value="1"/>
</dbReference>
<dbReference type="PROSITE" id="PS50181">
    <property type="entry name" value="FBOX"/>
    <property type="match status" value="1"/>
</dbReference>
<evidence type="ECO:0000259" key="1">
    <source>
        <dbReference type="PROSITE" id="PS50181"/>
    </source>
</evidence>
<dbReference type="InterPro" id="IPR053772">
    <property type="entry name" value="At1g61320/At1g61330-like"/>
</dbReference>
<reference evidence="2 3" key="1">
    <citation type="submission" date="2024-01" db="EMBL/GenBank/DDBJ databases">
        <title>The genomes of 5 underutilized Papilionoideae crops provide insights into root nodulation and disease resistanc.</title>
        <authorList>
            <person name="Yuan L."/>
        </authorList>
    </citation>
    <scope>NUCLEOTIDE SEQUENCE [LARGE SCALE GENOMIC DNA]</scope>
    <source>
        <strain evidence="2">ZHUSHIDOU_FW_LH</strain>
        <tissue evidence="2">Leaf</tissue>
    </source>
</reference>
<dbReference type="Pfam" id="PF08387">
    <property type="entry name" value="FBD"/>
    <property type="match status" value="1"/>
</dbReference>
<dbReference type="PANTHER" id="PTHR34145:SF28">
    <property type="entry name" value="F-BOX DOMAIN-CONTAINING PROTEIN"/>
    <property type="match status" value="1"/>
</dbReference>
<dbReference type="Proteomes" id="UP001372338">
    <property type="component" value="Unassembled WGS sequence"/>
</dbReference>
<dbReference type="PANTHER" id="PTHR34145">
    <property type="entry name" value="OS02G0105600 PROTEIN"/>
    <property type="match status" value="1"/>
</dbReference>
<dbReference type="InterPro" id="IPR006566">
    <property type="entry name" value="FBD"/>
</dbReference>
<dbReference type="Gene3D" id="3.80.10.10">
    <property type="entry name" value="Ribonuclease Inhibitor"/>
    <property type="match status" value="1"/>
</dbReference>
<evidence type="ECO:0000313" key="3">
    <source>
        <dbReference type="Proteomes" id="UP001372338"/>
    </source>
</evidence>
<dbReference type="SUPFAM" id="SSF81383">
    <property type="entry name" value="F-box domain"/>
    <property type="match status" value="1"/>
</dbReference>
<dbReference type="InterPro" id="IPR053781">
    <property type="entry name" value="F-box_AtFBL13-like"/>
</dbReference>
<accession>A0AAN9HS60</accession>
<name>A0AAN9HS60_CROPI</name>
<sequence>MIRPTKKVKTGINKLPDELLCKIISLLPIDEAVRSSIVCKRWKALWMSASRLDFDYERMKTFFSSLKYAELVRSLLGHHCGNDLISCCFRHTSIIAVVESLVAFVVLKYKRLSTLTLECVSINLYLNFKASIFSNLSSLELTNYILCDSAFDGCQKLKILKMKRVYMDDETLNGILKNCSSLEKFSLVDSTSPMLVMRNRNPASRNLISVKKLNIRNPSLKILELQSLTVQEIDVSVENLQVLELENITCPPKSLKIYALCLKAFYSSCKKNKRGNPEILKAVDIIENCSDLYEYRKINIFRYLSTLSIELDLNLETEANALSFVLKSCLYLKTLEITIPVEKGSNCGGYSSVLWGRSRYNCIKDQLKFATIRGFTGKNKEVAFVKHFISNASIIERISIICDDLKVAEEVAVLLSLPRASLYLSKVRVGVREGINSDFSYTVEIDTSP</sequence>
<proteinExistence type="predicted"/>
<dbReference type="InterPro" id="IPR036047">
    <property type="entry name" value="F-box-like_dom_sf"/>
</dbReference>
<protein>
    <recommendedName>
        <fullName evidence="1">F-box domain-containing protein</fullName>
    </recommendedName>
</protein>
<gene>
    <name evidence="2" type="ORF">RIF29_42003</name>
</gene>
<dbReference type="Pfam" id="PF00646">
    <property type="entry name" value="F-box"/>
    <property type="match status" value="1"/>
</dbReference>